<dbReference type="AlphaFoldDB" id="Q166G5"/>
<dbReference type="Proteomes" id="UP000007029">
    <property type="component" value="Chromosome"/>
</dbReference>
<evidence type="ECO:0000313" key="3">
    <source>
        <dbReference type="Proteomes" id="UP000007029"/>
    </source>
</evidence>
<keyword evidence="3" id="KW-1185">Reference proteome</keyword>
<protein>
    <submittedName>
        <fullName evidence="2">Conserved domain protein</fullName>
    </submittedName>
</protein>
<dbReference type="SUPFAM" id="SSF51294">
    <property type="entry name" value="Hedgehog/intein (Hint) domain"/>
    <property type="match status" value="1"/>
</dbReference>
<feature type="domain" description="Hedgehog/Intein (Hint)" evidence="1">
    <location>
        <begin position="33"/>
        <end position="162"/>
    </location>
</feature>
<dbReference type="InterPro" id="IPR036844">
    <property type="entry name" value="Hint_dom_sf"/>
</dbReference>
<evidence type="ECO:0000259" key="1">
    <source>
        <dbReference type="Pfam" id="PF13403"/>
    </source>
</evidence>
<reference evidence="2 3" key="1">
    <citation type="journal article" date="2007" name="J. Bacteriol.">
        <title>The complete genome sequence of Roseobacter denitrificans reveals a mixotrophic rather than photosynthetic metabolism.</title>
        <authorList>
            <person name="Swingley W.D."/>
            <person name="Sadekar S."/>
            <person name="Mastrian S.D."/>
            <person name="Matthies H.J."/>
            <person name="Hao J."/>
            <person name="Ramos H."/>
            <person name="Acharya C.R."/>
            <person name="Conrad A.L."/>
            <person name="Taylor H.L."/>
            <person name="Dejesa L.C."/>
            <person name="Shah M.K."/>
            <person name="O'huallachain M.E."/>
            <person name="Lince M.T."/>
            <person name="Blankenship R.E."/>
            <person name="Beatty J.T."/>
            <person name="Touchman J.W."/>
        </authorList>
    </citation>
    <scope>NUCLEOTIDE SEQUENCE [LARGE SCALE GENOMIC DNA]</scope>
    <source>
        <strain evidence="3">ATCC 33942 / OCh 114</strain>
    </source>
</reference>
<evidence type="ECO:0000313" key="2">
    <source>
        <dbReference type="EMBL" id="ABG32128.1"/>
    </source>
</evidence>
<organism evidence="2 3">
    <name type="scientific">Roseobacter denitrificans (strain ATCC 33942 / OCh 114)</name>
    <name type="common">Erythrobacter sp. (strain OCh 114)</name>
    <name type="synonym">Roseobacter denitrificans</name>
    <dbReference type="NCBI Taxonomy" id="375451"/>
    <lineage>
        <taxon>Bacteria</taxon>
        <taxon>Pseudomonadati</taxon>
        <taxon>Pseudomonadota</taxon>
        <taxon>Alphaproteobacteria</taxon>
        <taxon>Rhodobacterales</taxon>
        <taxon>Roseobacteraceae</taxon>
        <taxon>Roseobacter</taxon>
    </lineage>
</organism>
<dbReference type="Pfam" id="PF13403">
    <property type="entry name" value="Hint_2"/>
    <property type="match status" value="1"/>
</dbReference>
<dbReference type="EMBL" id="CP000362">
    <property type="protein sequence ID" value="ABG32128.1"/>
    <property type="molecule type" value="Genomic_DNA"/>
</dbReference>
<dbReference type="HOGENOM" id="CLU_117140_0_0_5"/>
<dbReference type="InterPro" id="IPR028992">
    <property type="entry name" value="Hedgehog/Intein_dom"/>
</dbReference>
<name>Q166G5_ROSDO</name>
<dbReference type="OrthoDB" id="7873527at2"/>
<dbReference type="STRING" id="375451.RD1_2573"/>
<sequence length="176" mass="19031">MTQKTIARSAKDKCLAAPPVAALESPHALWSMPGFVYGARILTMKGARRIEDLRPGDYVITRGQGAVPIRLIEQRSMVVPAVYIIAGSLGHHQPDLDSLLPASQTVLLRDWRARAFAGAPETMVTVDRLVDGEFVRDVGLQTLTLYSVFCSAPQVLYADGMELGTADTSIPTPALN</sequence>
<dbReference type="KEGG" id="rde:RD1_2573"/>
<gene>
    <name evidence="2" type="ordered locus">RD1_2573</name>
</gene>
<dbReference type="RefSeq" id="WP_011568745.1">
    <property type="nucleotide sequence ID" value="NC_008209.1"/>
</dbReference>
<dbReference type="eggNOG" id="COG2931">
    <property type="taxonomic scope" value="Bacteria"/>
</dbReference>
<accession>Q166G5</accession>
<proteinExistence type="predicted"/>